<dbReference type="Pfam" id="PF08787">
    <property type="entry name" value="Alginate_lyase2"/>
    <property type="match status" value="1"/>
</dbReference>
<feature type="signal peptide" evidence="1">
    <location>
        <begin position="1"/>
        <end position="21"/>
    </location>
</feature>
<dbReference type="RefSeq" id="WP_207622052.1">
    <property type="nucleotide sequence ID" value="NZ_CP036265.1"/>
</dbReference>
<gene>
    <name evidence="3" type="primary">alyA</name>
    <name evidence="3" type="ORF">CA12_40790</name>
</gene>
<evidence type="ECO:0000313" key="4">
    <source>
        <dbReference type="Proteomes" id="UP000318741"/>
    </source>
</evidence>
<evidence type="ECO:0000313" key="3">
    <source>
        <dbReference type="EMBL" id="QDT17941.1"/>
    </source>
</evidence>
<dbReference type="InterPro" id="IPR013320">
    <property type="entry name" value="ConA-like_dom_sf"/>
</dbReference>
<name>A0A517PEY0_9PLAN</name>
<keyword evidence="3" id="KW-0456">Lyase</keyword>
<dbReference type="SUPFAM" id="SSF49899">
    <property type="entry name" value="Concanavalin A-like lectins/glucanases"/>
    <property type="match status" value="1"/>
</dbReference>
<organism evidence="3 4">
    <name type="scientific">Alienimonas californiensis</name>
    <dbReference type="NCBI Taxonomy" id="2527989"/>
    <lineage>
        <taxon>Bacteria</taxon>
        <taxon>Pseudomonadati</taxon>
        <taxon>Planctomycetota</taxon>
        <taxon>Planctomycetia</taxon>
        <taxon>Planctomycetales</taxon>
        <taxon>Planctomycetaceae</taxon>
        <taxon>Alienimonas</taxon>
    </lineage>
</organism>
<dbReference type="AlphaFoldDB" id="A0A517PEY0"/>
<proteinExistence type="predicted"/>
<dbReference type="Gene3D" id="2.60.120.200">
    <property type="match status" value="1"/>
</dbReference>
<dbReference type="Proteomes" id="UP000318741">
    <property type="component" value="Chromosome"/>
</dbReference>
<feature type="chain" id="PRO_5021795880" evidence="1">
    <location>
        <begin position="22"/>
        <end position="243"/>
    </location>
</feature>
<protein>
    <submittedName>
        <fullName evidence="3">Alginate lyase</fullName>
        <ecNumber evidence="3">4.2.2.3</ecNumber>
    </submittedName>
</protein>
<keyword evidence="1" id="KW-0732">Signal</keyword>
<keyword evidence="4" id="KW-1185">Reference proteome</keyword>
<evidence type="ECO:0000259" key="2">
    <source>
        <dbReference type="Pfam" id="PF08787"/>
    </source>
</evidence>
<dbReference type="EMBL" id="CP036265">
    <property type="protein sequence ID" value="QDT17941.1"/>
    <property type="molecule type" value="Genomic_DNA"/>
</dbReference>
<dbReference type="KEGG" id="acaf:CA12_40790"/>
<evidence type="ECO:0000256" key="1">
    <source>
        <dbReference type="SAM" id="SignalP"/>
    </source>
</evidence>
<reference evidence="3 4" key="1">
    <citation type="submission" date="2019-02" db="EMBL/GenBank/DDBJ databases">
        <title>Deep-cultivation of Planctomycetes and their phenomic and genomic characterization uncovers novel biology.</title>
        <authorList>
            <person name="Wiegand S."/>
            <person name="Jogler M."/>
            <person name="Boedeker C."/>
            <person name="Pinto D."/>
            <person name="Vollmers J."/>
            <person name="Rivas-Marin E."/>
            <person name="Kohn T."/>
            <person name="Peeters S.H."/>
            <person name="Heuer A."/>
            <person name="Rast P."/>
            <person name="Oberbeckmann S."/>
            <person name="Bunk B."/>
            <person name="Jeske O."/>
            <person name="Meyerdierks A."/>
            <person name="Storesund J.E."/>
            <person name="Kallscheuer N."/>
            <person name="Luecker S."/>
            <person name="Lage O.M."/>
            <person name="Pohl T."/>
            <person name="Merkel B.J."/>
            <person name="Hornburger P."/>
            <person name="Mueller R.-W."/>
            <person name="Bruemmer F."/>
            <person name="Labrenz M."/>
            <person name="Spormann A.M."/>
            <person name="Op den Camp H."/>
            <person name="Overmann J."/>
            <person name="Amann R."/>
            <person name="Jetten M.S.M."/>
            <person name="Mascher T."/>
            <person name="Medema M.H."/>
            <person name="Devos D.P."/>
            <person name="Kaster A.-K."/>
            <person name="Ovreas L."/>
            <person name="Rohde M."/>
            <person name="Galperin M.Y."/>
            <person name="Jogler C."/>
        </authorList>
    </citation>
    <scope>NUCLEOTIDE SEQUENCE [LARGE SCALE GENOMIC DNA]</scope>
    <source>
        <strain evidence="3 4">CA12</strain>
    </source>
</reference>
<dbReference type="EC" id="4.2.2.3" evidence="3"/>
<accession>A0A517PEY0</accession>
<dbReference type="GO" id="GO:0045135">
    <property type="term" value="F:poly(beta-D-mannuronate) lyase activity"/>
    <property type="evidence" value="ECO:0007669"/>
    <property type="project" value="UniProtKB-EC"/>
</dbReference>
<dbReference type="InterPro" id="IPR014895">
    <property type="entry name" value="Alginate_lyase_2"/>
</dbReference>
<sequence length="243" mass="25970" precursor="true">MSPLLVFVLPLSLFTTGDAPATPGAALDLGGWKLTLPVDTPRAGSPDEVPAGELGTFVDPRFFFLSDQPSGVAFRAPCGGRTTKNSGYPRCELRELTADGAKPAAWATGDGGRHTLTATLAVTALPAVKPHVVCAQIHDADDDLLMVRLEGRKLFVERNDVGDVPLDGDYRLGTPFELKIEAADGVVRVWYEGELKLSWPVKAKGCYFKVGCYTQSNVAKGDAADAYGEVVVSRLRAEHSEPN</sequence>
<feature type="domain" description="Alginate lyase 2" evidence="2">
    <location>
        <begin position="27"/>
        <end position="239"/>
    </location>
</feature>